<proteinExistence type="predicted"/>
<dbReference type="Proteomes" id="UP000198211">
    <property type="component" value="Unassembled WGS sequence"/>
</dbReference>
<comment type="caution">
    <text evidence="1">The sequence shown here is derived from an EMBL/GenBank/DDBJ whole genome shotgun (WGS) entry which is preliminary data.</text>
</comment>
<keyword evidence="2" id="KW-1185">Reference proteome</keyword>
<dbReference type="AlphaFoldDB" id="A0A225VLL0"/>
<organism evidence="1 2">
    <name type="scientific">Phytophthora megakarya</name>
    <dbReference type="NCBI Taxonomy" id="4795"/>
    <lineage>
        <taxon>Eukaryota</taxon>
        <taxon>Sar</taxon>
        <taxon>Stramenopiles</taxon>
        <taxon>Oomycota</taxon>
        <taxon>Peronosporomycetes</taxon>
        <taxon>Peronosporales</taxon>
        <taxon>Peronosporaceae</taxon>
        <taxon>Phytophthora</taxon>
    </lineage>
</organism>
<reference evidence="2" key="1">
    <citation type="submission" date="2017-03" db="EMBL/GenBank/DDBJ databases">
        <title>Phytopthora megakarya and P. palmivora, two closely related causual agents of cacao black pod achieved similar genome size and gene model numbers by different mechanisms.</title>
        <authorList>
            <person name="Ali S."/>
            <person name="Shao J."/>
            <person name="Larry D.J."/>
            <person name="Kronmiller B."/>
            <person name="Shen D."/>
            <person name="Strem M.D."/>
            <person name="Melnick R.L."/>
            <person name="Guiltinan M.J."/>
            <person name="Tyler B.M."/>
            <person name="Meinhardt L.W."/>
            <person name="Bailey B.A."/>
        </authorList>
    </citation>
    <scope>NUCLEOTIDE SEQUENCE [LARGE SCALE GENOMIC DNA]</scope>
    <source>
        <strain evidence="2">zdho120</strain>
    </source>
</reference>
<dbReference type="EMBL" id="NBNE01004164">
    <property type="protein sequence ID" value="OWZ05984.1"/>
    <property type="molecule type" value="Genomic_DNA"/>
</dbReference>
<protein>
    <submittedName>
        <fullName evidence="1">Avirulence protein</fullName>
    </submittedName>
</protein>
<gene>
    <name evidence="1" type="ORF">PHMEG_00021824</name>
</gene>
<dbReference type="OrthoDB" id="115895at2759"/>
<accession>A0A225VLL0</accession>
<sequence>MLLVSGNGGSISTDDKLSTIIRVNKARFLRKHIMEEDGRDHHENFDEERGNALKAKKRESVTLKYLNEYDKDLKQTVMNPIMEHTIWTWTHYDVDPLTVAKRLKTSNLNKHSDEWQAWTIFARQYLRWLSKSS</sequence>
<evidence type="ECO:0000313" key="1">
    <source>
        <dbReference type="EMBL" id="OWZ05984.1"/>
    </source>
</evidence>
<name>A0A225VLL0_9STRA</name>
<evidence type="ECO:0000313" key="2">
    <source>
        <dbReference type="Proteomes" id="UP000198211"/>
    </source>
</evidence>